<dbReference type="Pfam" id="PF03417">
    <property type="entry name" value="AAT"/>
    <property type="match status" value="1"/>
</dbReference>
<dbReference type="EMBL" id="SWKU01000032">
    <property type="protein sequence ID" value="KAF2995530.1"/>
    <property type="molecule type" value="Genomic_DNA"/>
</dbReference>
<reference evidence="2" key="1">
    <citation type="submission" date="2019-04" db="EMBL/GenBank/DDBJ databases">
        <title>Sequencing of skin fungus with MAO and IRED activity.</title>
        <authorList>
            <person name="Marsaioli A.J."/>
            <person name="Bonatto J.M.C."/>
            <person name="Reis Junior O."/>
        </authorList>
    </citation>
    <scope>NUCLEOTIDE SEQUENCE</scope>
    <source>
        <strain evidence="2">30M1</strain>
    </source>
</reference>
<dbReference type="Gene3D" id="3.60.60.10">
    <property type="entry name" value="Penicillin V Acylase, Chain A"/>
    <property type="match status" value="1"/>
</dbReference>
<sequence length="350" mass="38761">MLFVECKGSPYEIGFQHGQAAKSQIDCCISFYAKLFLKNCKIEWPQVLDHASKFEQQAKSNWPAYHEEMQGIADGSGKQLLDIVAINVRTEINFGLFSDGCTALAWHTEKRAWLGQNWDPKNADYLRQWMTEQKQNLIITKITQPRKPTILQVTEAGIIGKIGFNSAGVGTCFNAIRVHGADPARLPAHFGLRMALESSSVLDAVNQLESCGMASSAHILLADPATALGLEFTKSTFAHCEPDAEGRVVHANHLLKEHPGEVDTVWLKDSLQRVPTMARNAEMLGDEPGWEAVSALFEDEQNAPGSICRTQTKETGSATLFNIVMDLRSRRAVVRLGRPTETEEVVELQL</sequence>
<organism evidence="2 3">
    <name type="scientific">Curvularia kusanoi</name>
    <name type="common">Cochliobolus kusanoi</name>
    <dbReference type="NCBI Taxonomy" id="90978"/>
    <lineage>
        <taxon>Eukaryota</taxon>
        <taxon>Fungi</taxon>
        <taxon>Dikarya</taxon>
        <taxon>Ascomycota</taxon>
        <taxon>Pezizomycotina</taxon>
        <taxon>Dothideomycetes</taxon>
        <taxon>Pleosporomycetidae</taxon>
        <taxon>Pleosporales</taxon>
        <taxon>Pleosporineae</taxon>
        <taxon>Pleosporaceae</taxon>
        <taxon>Curvularia</taxon>
    </lineage>
</organism>
<dbReference type="InterPro" id="IPR047801">
    <property type="entry name" value="Peptidase_C45"/>
</dbReference>
<protein>
    <recommendedName>
        <fullName evidence="1">Peptidase C45 hydrolase domain-containing protein</fullName>
    </recommendedName>
</protein>
<evidence type="ECO:0000313" key="3">
    <source>
        <dbReference type="Proteomes" id="UP000801428"/>
    </source>
</evidence>
<dbReference type="AlphaFoldDB" id="A0A9P4T685"/>
<dbReference type="Gene3D" id="1.10.10.2120">
    <property type="match status" value="1"/>
</dbReference>
<dbReference type="PANTHER" id="PTHR34180:SF1">
    <property type="entry name" value="BETA-ALANYL-DOPAMINE_CARCININE HYDROLASE"/>
    <property type="match status" value="1"/>
</dbReference>
<dbReference type="Proteomes" id="UP000801428">
    <property type="component" value="Unassembled WGS sequence"/>
</dbReference>
<feature type="domain" description="Peptidase C45 hydrolase" evidence="1">
    <location>
        <begin position="106"/>
        <end position="340"/>
    </location>
</feature>
<evidence type="ECO:0000313" key="2">
    <source>
        <dbReference type="EMBL" id="KAF2995530.1"/>
    </source>
</evidence>
<dbReference type="PANTHER" id="PTHR34180">
    <property type="entry name" value="PEPTIDASE C45"/>
    <property type="match status" value="1"/>
</dbReference>
<dbReference type="OrthoDB" id="189997at2759"/>
<gene>
    <name evidence="2" type="ORF">E8E13_002278</name>
</gene>
<name>A0A9P4T685_CURKU</name>
<proteinExistence type="predicted"/>
<keyword evidence="3" id="KW-1185">Reference proteome</keyword>
<comment type="caution">
    <text evidence="2">The sequence shown here is derived from an EMBL/GenBank/DDBJ whole genome shotgun (WGS) entry which is preliminary data.</text>
</comment>
<dbReference type="NCBIfam" id="NF040521">
    <property type="entry name" value="C45_proenzyme"/>
    <property type="match status" value="1"/>
</dbReference>
<accession>A0A9P4T685</accession>
<dbReference type="InterPro" id="IPR005079">
    <property type="entry name" value="Peptidase_C45_hydrolase"/>
</dbReference>
<evidence type="ECO:0000259" key="1">
    <source>
        <dbReference type="Pfam" id="PF03417"/>
    </source>
</evidence>
<dbReference type="InterPro" id="IPR047794">
    <property type="entry name" value="C45_proenzyme-like"/>
</dbReference>